<dbReference type="InterPro" id="IPR000014">
    <property type="entry name" value="PAS"/>
</dbReference>
<dbReference type="Pfam" id="PF13188">
    <property type="entry name" value="PAS_8"/>
    <property type="match status" value="2"/>
</dbReference>
<evidence type="ECO:0000256" key="1">
    <source>
        <dbReference type="ARBA" id="ARBA00000085"/>
    </source>
</evidence>
<dbReference type="CDD" id="cd00130">
    <property type="entry name" value="PAS"/>
    <property type="match status" value="1"/>
</dbReference>
<dbReference type="InterPro" id="IPR005467">
    <property type="entry name" value="His_kinase_dom"/>
</dbReference>
<dbReference type="InterPro" id="IPR004358">
    <property type="entry name" value="Sig_transdc_His_kin-like_C"/>
</dbReference>
<dbReference type="NCBIfam" id="TIGR00229">
    <property type="entry name" value="sensory_box"/>
    <property type="match status" value="1"/>
</dbReference>
<dbReference type="PANTHER" id="PTHR43047">
    <property type="entry name" value="TWO-COMPONENT HISTIDINE PROTEIN KINASE"/>
    <property type="match status" value="1"/>
</dbReference>
<dbReference type="GO" id="GO:0000155">
    <property type="term" value="F:phosphorelay sensor kinase activity"/>
    <property type="evidence" value="ECO:0007669"/>
    <property type="project" value="InterPro"/>
</dbReference>
<dbReference type="InterPro" id="IPR036097">
    <property type="entry name" value="HisK_dim/P_sf"/>
</dbReference>
<dbReference type="OrthoDB" id="9801651at2"/>
<feature type="compositionally biased region" description="Basic and acidic residues" evidence="6">
    <location>
        <begin position="231"/>
        <end position="249"/>
    </location>
</feature>
<dbReference type="SUPFAM" id="SSF55785">
    <property type="entry name" value="PYP-like sensor domain (PAS domain)"/>
    <property type="match status" value="1"/>
</dbReference>
<keyword evidence="5" id="KW-0418">Kinase</keyword>
<evidence type="ECO:0000313" key="7">
    <source>
        <dbReference type="EMBL" id="ARP99833.1"/>
    </source>
</evidence>
<dbReference type="PROSITE" id="PS50112">
    <property type="entry name" value="PAS"/>
    <property type="match status" value="1"/>
</dbReference>
<accession>A0A1W6ZR12</accession>
<evidence type="ECO:0000256" key="3">
    <source>
        <dbReference type="ARBA" id="ARBA00022553"/>
    </source>
</evidence>
<dbReference type="Proteomes" id="UP000194137">
    <property type="component" value="Chromosome"/>
</dbReference>
<feature type="region of interest" description="Disordered" evidence="6">
    <location>
        <begin position="230"/>
        <end position="276"/>
    </location>
</feature>
<proteinExistence type="predicted"/>
<sequence>MRHRSAQLDILRDPRLAVHATSGLPIWLFDPSGTKLLFANPAGAALFGFASSSAAMAASFENTDIARQVARSAATLRQDGTPRLERLRGMGMPFGRPLICACSKMTVASATAILVAAAEPCNLCLTLFERARRLIESDEAIAAFDPDGNLLHATPSAARYLAGATLLADVHGRDETLYVGEGADAVTLLLLSDENSRQSQEANISISDATAENTVDLSPIADAMAAMTVDHPSHDPSQHVDAPRHKDVVQSDAEDAIAPGSQQSAEQKSDRHQRRHPLRFVWETDAENRFTITDHDFLCIAGPRTAGLMGRFWNEVSAKLALDPEGRIAHAMVSRDTWSGIDVDWPTKEGQRIKIELCGIPALDQERLFCGYRGWGVWRDQPLADHADNANPADVSVQPAPAHAETAADIHSLVPKVEERVALPVETEPEDVAATPENVVPFRAIGQDAPVLVPAVAEQTAFQELTSRLAMRLKGADELARGQIEKVTIEQFSLSDVTLTDIYPNEQTARDLWRSENDLSLQTPILDRLPVGLLIYRLNSFIYANPAFLKLTGYASIGDFAQAGGLDSLFIETVETASSDRDNGQSLRIAAPASHTSMDGRLVTLPIDDEDAMALVLFPNAAWRPTTGADATTSLSSLLDIATDGVVVIDRNGQILEANAGAARLFGYDKEELPGHSFTSLFAPDNERAASASLERLTKGGSAGPIDDGREFIGRRRHGSLLFLNVLLARVDQNSARFCAIFRDITRWKNAEKDLTTARQQAEKASSAKSEFLARISHEMRTPLNAIIGFSDVMTEERFGPIGNDRYRDYLKDIKASGSHLVSLLNDLLDLSKIEAGKMELSFERVNLNDLTQQSVAIMQAQANRARVIIRTALSMNVPGIVADPRSVRQIILNLLSNSIKFTSAGGQVIVSTAATDRGDVMLRVRDTGIGMSEQDIETALQPFRQLATSAKSGGTGLGLPLTKALTEANRAQFSIKSAVNSGTMVEIVFPAARVLAK</sequence>
<dbReference type="Pfam" id="PF13426">
    <property type="entry name" value="PAS_9"/>
    <property type="match status" value="1"/>
</dbReference>
<keyword evidence="4" id="KW-0808">Transferase</keyword>
<gene>
    <name evidence="7" type="ORF">CAK95_12635</name>
</gene>
<dbReference type="Gene3D" id="3.30.565.10">
    <property type="entry name" value="Histidine kinase-like ATPase, C-terminal domain"/>
    <property type="match status" value="1"/>
</dbReference>
<dbReference type="PANTHER" id="PTHR43047:SF72">
    <property type="entry name" value="OSMOSENSING HISTIDINE PROTEIN KINASE SLN1"/>
    <property type="match status" value="1"/>
</dbReference>
<dbReference type="PROSITE" id="PS50109">
    <property type="entry name" value="HIS_KIN"/>
    <property type="match status" value="1"/>
</dbReference>
<dbReference type="InterPro" id="IPR035965">
    <property type="entry name" value="PAS-like_dom_sf"/>
</dbReference>
<dbReference type="InterPro" id="IPR003594">
    <property type="entry name" value="HATPase_dom"/>
</dbReference>
<name>A0A1W6ZR12_9HYPH</name>
<dbReference type="SUPFAM" id="SSF55874">
    <property type="entry name" value="ATPase domain of HSP90 chaperone/DNA topoisomerase II/histidine kinase"/>
    <property type="match status" value="1"/>
</dbReference>
<dbReference type="CDD" id="cd00082">
    <property type="entry name" value="HisKA"/>
    <property type="match status" value="1"/>
</dbReference>
<reference evidence="7 8" key="1">
    <citation type="submission" date="2017-05" db="EMBL/GenBank/DDBJ databases">
        <title>Full genome sequence of Pseudorhodoplanes sinuspersici.</title>
        <authorList>
            <person name="Dastgheib S.M.M."/>
            <person name="Shavandi M."/>
            <person name="Tirandaz H."/>
        </authorList>
    </citation>
    <scope>NUCLEOTIDE SEQUENCE [LARGE SCALE GENOMIC DNA]</scope>
    <source>
        <strain evidence="7 8">RIPI110</strain>
    </source>
</reference>
<dbReference type="SMART" id="SM00091">
    <property type="entry name" value="PAS"/>
    <property type="match status" value="4"/>
</dbReference>
<dbReference type="InterPro" id="IPR003661">
    <property type="entry name" value="HisK_dim/P_dom"/>
</dbReference>
<evidence type="ECO:0000256" key="6">
    <source>
        <dbReference type="SAM" id="MobiDB-lite"/>
    </source>
</evidence>
<dbReference type="EC" id="2.7.13.3" evidence="2"/>
<evidence type="ECO:0000256" key="2">
    <source>
        <dbReference type="ARBA" id="ARBA00012438"/>
    </source>
</evidence>
<dbReference type="EMBL" id="CP021112">
    <property type="protein sequence ID" value="ARP99833.1"/>
    <property type="molecule type" value="Genomic_DNA"/>
</dbReference>
<dbReference type="SMART" id="SM00388">
    <property type="entry name" value="HisKA"/>
    <property type="match status" value="1"/>
</dbReference>
<dbReference type="SMART" id="SM00387">
    <property type="entry name" value="HATPase_c"/>
    <property type="match status" value="1"/>
</dbReference>
<dbReference type="KEGG" id="psin:CAK95_12635"/>
<keyword evidence="8" id="KW-1185">Reference proteome</keyword>
<evidence type="ECO:0000313" key="8">
    <source>
        <dbReference type="Proteomes" id="UP000194137"/>
    </source>
</evidence>
<dbReference type="Gene3D" id="3.30.450.20">
    <property type="entry name" value="PAS domain"/>
    <property type="match status" value="1"/>
</dbReference>
<keyword evidence="3" id="KW-0597">Phosphoprotein</keyword>
<comment type="catalytic activity">
    <reaction evidence="1">
        <text>ATP + protein L-histidine = ADP + protein N-phospho-L-histidine.</text>
        <dbReference type="EC" id="2.7.13.3"/>
    </reaction>
</comment>
<dbReference type="SUPFAM" id="SSF47384">
    <property type="entry name" value="Homodimeric domain of signal transducing histidine kinase"/>
    <property type="match status" value="1"/>
</dbReference>
<dbReference type="GO" id="GO:0005886">
    <property type="term" value="C:plasma membrane"/>
    <property type="evidence" value="ECO:0007669"/>
    <property type="project" value="TreeGrafter"/>
</dbReference>
<organism evidence="7 8">
    <name type="scientific">Pseudorhodoplanes sinuspersici</name>
    <dbReference type="NCBI Taxonomy" id="1235591"/>
    <lineage>
        <taxon>Bacteria</taxon>
        <taxon>Pseudomonadati</taxon>
        <taxon>Pseudomonadota</taxon>
        <taxon>Alphaproteobacteria</taxon>
        <taxon>Hyphomicrobiales</taxon>
        <taxon>Pseudorhodoplanes</taxon>
    </lineage>
</organism>
<dbReference type="STRING" id="1235591.CAK95_12635"/>
<dbReference type="InterPro" id="IPR036890">
    <property type="entry name" value="HATPase_C_sf"/>
</dbReference>
<evidence type="ECO:0000256" key="5">
    <source>
        <dbReference type="ARBA" id="ARBA00022777"/>
    </source>
</evidence>
<dbReference type="PRINTS" id="PR00344">
    <property type="entry name" value="BCTRLSENSOR"/>
</dbReference>
<dbReference type="GO" id="GO:0009927">
    <property type="term" value="F:histidine phosphotransfer kinase activity"/>
    <property type="evidence" value="ECO:0007669"/>
    <property type="project" value="TreeGrafter"/>
</dbReference>
<evidence type="ECO:0000256" key="4">
    <source>
        <dbReference type="ARBA" id="ARBA00022679"/>
    </source>
</evidence>
<dbReference type="Gene3D" id="1.10.287.130">
    <property type="match status" value="1"/>
</dbReference>
<protein>
    <recommendedName>
        <fullName evidence="2">histidine kinase</fullName>
        <ecNumber evidence="2">2.7.13.3</ecNumber>
    </recommendedName>
</protein>
<dbReference type="AlphaFoldDB" id="A0A1W6ZR12"/>
<dbReference type="Pfam" id="PF00512">
    <property type="entry name" value="HisKA"/>
    <property type="match status" value="1"/>
</dbReference>
<dbReference type="Pfam" id="PF02518">
    <property type="entry name" value="HATPase_c"/>
    <property type="match status" value="1"/>
</dbReference>